<sequence length="470" mass="53021">MIIPREPQIWLEWFDRFQNKEAIRLSAYHAGELIHDLHELTPESAALRLEQVWSKVFVPSPQHVDILSNLLDQARTFAIASFPTIKDYNRLRYDLQSATHVKQPIRCLTGLAGVSKSSLVQAFDRICRLQFDGEFITETQRIRIYPVRRVVIDGHQAVRGVLKSLANPLAINGSNGQQIDVLMAHVSDWLMATATSLLIVDEMQFFTQSNTANTRTSQLILSLANLRPPLLFVANYSLVRKLMQRPHEEKDRLLSSPIILNPPGREDACWVDVIKEYFAVSPGTFQFDPVEYADLLHQYTAGLFRALKRLLILAYGIARTNGIHVVTVDDVKAGYRSREYCSYRRDVEDVISLGISNLLEERRPDLLCPFSEIPFETHFKSTNIPSIESALREMPAALLESALSPAARATVRELRKAANQTEDQRIDATITPLPKRQSVSAQTLHAGAQLLREGTFNSSGKSTRGKGNHE</sequence>
<organism evidence="2 3">
    <name type="scientific">Undibacterium rugosum</name>
    <dbReference type="NCBI Taxonomy" id="2762291"/>
    <lineage>
        <taxon>Bacteria</taxon>
        <taxon>Pseudomonadati</taxon>
        <taxon>Pseudomonadota</taxon>
        <taxon>Betaproteobacteria</taxon>
        <taxon>Burkholderiales</taxon>
        <taxon>Oxalobacteraceae</taxon>
        <taxon>Undibacterium</taxon>
    </lineage>
</organism>
<keyword evidence="3" id="KW-1185">Reference proteome</keyword>
<evidence type="ECO:0000313" key="2">
    <source>
        <dbReference type="EMBL" id="MBC3933742.1"/>
    </source>
</evidence>
<dbReference type="SUPFAM" id="SSF52540">
    <property type="entry name" value="P-loop containing nucleoside triphosphate hydrolases"/>
    <property type="match status" value="1"/>
</dbReference>
<dbReference type="InterPro" id="IPR027417">
    <property type="entry name" value="P-loop_NTPase"/>
</dbReference>
<dbReference type="AlphaFoldDB" id="A0A923KU29"/>
<name>A0A923KU29_9BURK</name>
<dbReference type="RefSeq" id="WP_186879400.1">
    <property type="nucleotide sequence ID" value="NZ_JACOGG010000001.1"/>
</dbReference>
<evidence type="ECO:0000313" key="3">
    <source>
        <dbReference type="Proteomes" id="UP000612361"/>
    </source>
</evidence>
<reference evidence="2" key="1">
    <citation type="submission" date="2020-08" db="EMBL/GenBank/DDBJ databases">
        <title>Novel species isolated from subtropical streams in China.</title>
        <authorList>
            <person name="Lu H."/>
        </authorList>
    </citation>
    <scope>NUCLEOTIDE SEQUENCE</scope>
    <source>
        <strain evidence="2">CY7W</strain>
    </source>
</reference>
<dbReference type="EMBL" id="JACOGG010000001">
    <property type="protein sequence ID" value="MBC3933742.1"/>
    <property type="molecule type" value="Genomic_DNA"/>
</dbReference>
<proteinExistence type="predicted"/>
<protein>
    <recommendedName>
        <fullName evidence="4">AAA domain-containing protein</fullName>
    </recommendedName>
</protein>
<accession>A0A923KU29</accession>
<comment type="caution">
    <text evidence="2">The sequence shown here is derived from an EMBL/GenBank/DDBJ whole genome shotgun (WGS) entry which is preliminary data.</text>
</comment>
<evidence type="ECO:0000256" key="1">
    <source>
        <dbReference type="SAM" id="MobiDB-lite"/>
    </source>
</evidence>
<gene>
    <name evidence="2" type="ORF">H8K47_00085</name>
</gene>
<evidence type="ECO:0008006" key="4">
    <source>
        <dbReference type="Google" id="ProtNLM"/>
    </source>
</evidence>
<dbReference type="Proteomes" id="UP000612361">
    <property type="component" value="Unassembled WGS sequence"/>
</dbReference>
<feature type="region of interest" description="Disordered" evidence="1">
    <location>
        <begin position="450"/>
        <end position="470"/>
    </location>
</feature>